<reference evidence="1" key="1">
    <citation type="submission" date="2022-11" db="EMBL/GenBank/DDBJ databases">
        <title>Centuries of genome instability and evolution in soft-shell clam transmissible cancer (bioRxiv).</title>
        <authorList>
            <person name="Hart S.F.M."/>
            <person name="Yonemitsu M.A."/>
            <person name="Giersch R.M."/>
            <person name="Beal B.F."/>
            <person name="Arriagada G."/>
            <person name="Davis B.W."/>
            <person name="Ostrander E.A."/>
            <person name="Goff S.P."/>
            <person name="Metzger M.J."/>
        </authorList>
    </citation>
    <scope>NUCLEOTIDE SEQUENCE</scope>
    <source>
        <strain evidence="1">MELC-2E11</strain>
        <tissue evidence="1">Siphon/mantle</tissue>
    </source>
</reference>
<evidence type="ECO:0000313" key="1">
    <source>
        <dbReference type="EMBL" id="WAQ93622.1"/>
    </source>
</evidence>
<evidence type="ECO:0000313" key="2">
    <source>
        <dbReference type="Proteomes" id="UP001164746"/>
    </source>
</evidence>
<sequence>DYDHIQRDNALGMVTIPSGLTDKQVGNKKLQGFKHLKQTWLIVVHQKGRRFQKMERTVSTKVKEETTDGQMDKRDMKLYGDLCHKLLSTPVTEIFSGSFKSGVSTSSPANDVIPGLLHSHMNGVTLNIPSYRSPTSLPSITGSPEIKPEIFGGLYSQSGVLDSMAYLGASTSFTPVTSPNEMKPV</sequence>
<dbReference type="EMBL" id="CP111012">
    <property type="protein sequence ID" value="WAQ93622.1"/>
    <property type="molecule type" value="Genomic_DNA"/>
</dbReference>
<organism evidence="1 2">
    <name type="scientific">Mya arenaria</name>
    <name type="common">Soft-shell clam</name>
    <dbReference type="NCBI Taxonomy" id="6604"/>
    <lineage>
        <taxon>Eukaryota</taxon>
        <taxon>Metazoa</taxon>
        <taxon>Spiralia</taxon>
        <taxon>Lophotrochozoa</taxon>
        <taxon>Mollusca</taxon>
        <taxon>Bivalvia</taxon>
        <taxon>Autobranchia</taxon>
        <taxon>Heteroconchia</taxon>
        <taxon>Euheterodonta</taxon>
        <taxon>Imparidentia</taxon>
        <taxon>Neoheterodontei</taxon>
        <taxon>Myida</taxon>
        <taxon>Myoidea</taxon>
        <taxon>Myidae</taxon>
        <taxon>Mya</taxon>
    </lineage>
</organism>
<feature type="non-terminal residue" evidence="1">
    <location>
        <position position="1"/>
    </location>
</feature>
<gene>
    <name evidence="1" type="ORF">MAR_006093</name>
</gene>
<proteinExistence type="predicted"/>
<keyword evidence="2" id="KW-1185">Reference proteome</keyword>
<accession>A0ABY7D7H5</accession>
<feature type="non-terminal residue" evidence="1">
    <location>
        <position position="185"/>
    </location>
</feature>
<name>A0ABY7D7H5_MYAAR</name>
<dbReference type="Proteomes" id="UP001164746">
    <property type="component" value="Chromosome 1"/>
</dbReference>
<protein>
    <submittedName>
        <fullName evidence="1">Uncharacterized protein</fullName>
    </submittedName>
</protein>